<sequence>MKDVYYNRITLNEIIKYLNNKEYSLLNMKELRRSIIEYKKDKSLKVGEYDSKEVLNRPLCDNNDIDVLYDNKSYSLDDVLFIGDVSKREIEIFLNNKKYSLSNELKYEIENYSKENLKSIDDGVHLLSAYKINVSNCETVNIPERMNDKKTIVYNGVENIFNRDINTSIVNNETNVSNHLFNIPNTINNMSLNDKCEDQVSDKNTNDFLDQMLKYESDICKSVNEESTEKAYLETKKIKTSEKHLQPFDKGPYEINEGDYEKRIRALFEEGYATNLKEALVTFILESEYDNFSKGLCTIEDNENDIYEKYTTINKRNSGALTESDDNRKKHKIFEKIEFEDDTCTHNEIKQENKILKQNKNYNTQENIKKIDDNEVNEIIEEIGYLSNKTTNQKKENKYEAIDICKLNKKAFNNLTKKNTKYNNGYKFVKVIKENRRFLTFTDENVIERKNKDIKFINKEEIEEHNNTTEIKSILKDCEKTVELEIPKKIEIVRIRNYIPVDRNSLFKLN</sequence>
<organism evidence="1 2">
    <name type="scientific">Spraguea lophii (strain 42_110)</name>
    <name type="common">Microsporidian parasite</name>
    <dbReference type="NCBI Taxonomy" id="1358809"/>
    <lineage>
        <taxon>Eukaryota</taxon>
        <taxon>Fungi</taxon>
        <taxon>Fungi incertae sedis</taxon>
        <taxon>Microsporidia</taxon>
        <taxon>Spragueidae</taxon>
        <taxon>Spraguea</taxon>
    </lineage>
</organism>
<evidence type="ECO:0000313" key="2">
    <source>
        <dbReference type="Proteomes" id="UP000014978"/>
    </source>
</evidence>
<gene>
    <name evidence="1" type="ORF">SLOPH_1043</name>
</gene>
<proteinExistence type="predicted"/>
<name>S7W785_SPRLO</name>
<dbReference type="AlphaFoldDB" id="S7W785"/>
<dbReference type="EMBL" id="ATCN01000614">
    <property type="protein sequence ID" value="EPR78685.1"/>
    <property type="molecule type" value="Genomic_DNA"/>
</dbReference>
<protein>
    <submittedName>
        <fullName evidence="1">Uncharacterized protein</fullName>
    </submittedName>
</protein>
<dbReference type="InParanoid" id="S7W785"/>
<dbReference type="VEuPathDB" id="MicrosporidiaDB:SLOPH_1043"/>
<dbReference type="HOGENOM" id="CLU_534385_0_0_1"/>
<comment type="caution">
    <text evidence="1">The sequence shown here is derived from an EMBL/GenBank/DDBJ whole genome shotgun (WGS) entry which is preliminary data.</text>
</comment>
<evidence type="ECO:0000313" key="1">
    <source>
        <dbReference type="EMBL" id="EPR78685.1"/>
    </source>
</evidence>
<dbReference type="Proteomes" id="UP000014978">
    <property type="component" value="Unassembled WGS sequence"/>
</dbReference>
<keyword evidence="2" id="KW-1185">Reference proteome</keyword>
<reference evidence="2" key="1">
    <citation type="journal article" date="2013" name="PLoS Genet.">
        <title>The genome of Spraguea lophii and the basis of host-microsporidian interactions.</title>
        <authorList>
            <person name="Campbell S.E."/>
            <person name="Williams T.A."/>
            <person name="Yousuf A."/>
            <person name="Soanes D.M."/>
            <person name="Paszkiewicz K.H."/>
            <person name="Williams B.A.P."/>
        </authorList>
    </citation>
    <scope>NUCLEOTIDE SEQUENCE [LARGE SCALE GENOMIC DNA]</scope>
    <source>
        <strain evidence="2">42_110</strain>
    </source>
</reference>
<dbReference type="OrthoDB" id="2193787at2759"/>
<accession>S7W785</accession>